<comment type="subunit">
    <text evidence="8">Part of a complex composed of FtsB, FtsL and FtsQ.</text>
</comment>
<evidence type="ECO:0000256" key="9">
    <source>
        <dbReference type="NCBIfam" id="TIGR02209"/>
    </source>
</evidence>
<keyword evidence="8" id="KW-0997">Cell inner membrane</keyword>
<keyword evidence="3 8" id="KW-0132">Cell division</keyword>
<dbReference type="HAMAP" id="MF_00910">
    <property type="entry name" value="FtsL"/>
    <property type="match status" value="1"/>
</dbReference>
<keyword evidence="4 8" id="KW-0812">Transmembrane</keyword>
<keyword evidence="7 8" id="KW-0131">Cell cycle</keyword>
<keyword evidence="2 8" id="KW-1003">Cell membrane</keyword>
<dbReference type="GO" id="GO:0005886">
    <property type="term" value="C:plasma membrane"/>
    <property type="evidence" value="ECO:0007669"/>
    <property type="project" value="UniProtKB-SubCell"/>
</dbReference>
<evidence type="ECO:0000256" key="3">
    <source>
        <dbReference type="ARBA" id="ARBA00022618"/>
    </source>
</evidence>
<dbReference type="GO" id="GO:0032153">
    <property type="term" value="C:cell division site"/>
    <property type="evidence" value="ECO:0007669"/>
    <property type="project" value="UniProtKB-UniRule"/>
</dbReference>
<evidence type="ECO:0000256" key="8">
    <source>
        <dbReference type="HAMAP-Rule" id="MF_00910"/>
    </source>
</evidence>
<comment type="subcellular location">
    <subcellularLocation>
        <location evidence="8">Cell inner membrane</location>
        <topology evidence="8">Single-pass type II membrane protein</topology>
    </subcellularLocation>
    <subcellularLocation>
        <location evidence="1">Cell membrane</location>
        <topology evidence="1">Single-pass type II membrane protein</topology>
    </subcellularLocation>
    <text evidence="8">Localizes to the division septum where it forms a ring structure.</text>
</comment>
<keyword evidence="5 8" id="KW-1133">Transmembrane helix</keyword>
<dbReference type="Proteomes" id="UP000294862">
    <property type="component" value="Unassembled WGS sequence"/>
</dbReference>
<dbReference type="NCBIfam" id="TIGR02209">
    <property type="entry name" value="ftsL_broad"/>
    <property type="match status" value="1"/>
</dbReference>
<name>A0A4R2IDL3_9GAMM</name>
<comment type="function">
    <text evidence="8">Essential cell division protein. May link together the upstream cell division proteins, which are predominantly cytoplasmic, with the downstream cell division proteins, which are predominantly periplasmic.</text>
</comment>
<comment type="similarity">
    <text evidence="8">Belongs to the FtsL family.</text>
</comment>
<evidence type="ECO:0000256" key="7">
    <source>
        <dbReference type="ARBA" id="ARBA00023306"/>
    </source>
</evidence>
<organism evidence="10 11">
    <name type="scientific">Dokdonella fugitiva</name>
    <dbReference type="NCBI Taxonomy" id="328517"/>
    <lineage>
        <taxon>Bacteria</taxon>
        <taxon>Pseudomonadati</taxon>
        <taxon>Pseudomonadota</taxon>
        <taxon>Gammaproteobacteria</taxon>
        <taxon>Lysobacterales</taxon>
        <taxon>Rhodanobacteraceae</taxon>
        <taxon>Dokdonella</taxon>
    </lineage>
</organism>
<gene>
    <name evidence="8" type="primary">ftsL</name>
    <name evidence="10" type="ORF">EV148_10179</name>
</gene>
<reference evidence="10 11" key="1">
    <citation type="journal article" date="2015" name="Stand. Genomic Sci.">
        <title>Genomic Encyclopedia of Bacterial and Archaeal Type Strains, Phase III: the genomes of soil and plant-associated and newly described type strains.</title>
        <authorList>
            <person name="Whitman W.B."/>
            <person name="Woyke T."/>
            <person name="Klenk H.P."/>
            <person name="Zhou Y."/>
            <person name="Lilburn T.G."/>
            <person name="Beck B.J."/>
            <person name="De Vos P."/>
            <person name="Vandamme P."/>
            <person name="Eisen J.A."/>
            <person name="Garrity G."/>
            <person name="Hugenholtz P."/>
            <person name="Kyrpides N.C."/>
        </authorList>
    </citation>
    <scope>NUCLEOTIDE SEQUENCE [LARGE SCALE GENOMIC DNA]</scope>
    <source>
        <strain evidence="10 11">A3</strain>
    </source>
</reference>
<evidence type="ECO:0000313" key="10">
    <source>
        <dbReference type="EMBL" id="TCO42674.1"/>
    </source>
</evidence>
<dbReference type="EMBL" id="SLWQ01000001">
    <property type="protein sequence ID" value="TCO42674.1"/>
    <property type="molecule type" value="Genomic_DNA"/>
</dbReference>
<dbReference type="PANTHER" id="PTHR37479">
    <property type="entry name" value="CELL DIVISION PROTEIN FTSL"/>
    <property type="match status" value="1"/>
</dbReference>
<comment type="caution">
    <text evidence="10">The sequence shown here is derived from an EMBL/GenBank/DDBJ whole genome shotgun (WGS) entry which is preliminary data.</text>
</comment>
<dbReference type="InterPro" id="IPR011922">
    <property type="entry name" value="Cell_div_FtsL"/>
</dbReference>
<evidence type="ECO:0000256" key="5">
    <source>
        <dbReference type="ARBA" id="ARBA00022989"/>
    </source>
</evidence>
<proteinExistence type="inferred from homology"/>
<dbReference type="GO" id="GO:0043093">
    <property type="term" value="P:FtsZ-dependent cytokinesis"/>
    <property type="evidence" value="ECO:0007669"/>
    <property type="project" value="UniProtKB-UniRule"/>
</dbReference>
<accession>A0A4R2IDL3</accession>
<evidence type="ECO:0000256" key="1">
    <source>
        <dbReference type="ARBA" id="ARBA00004401"/>
    </source>
</evidence>
<dbReference type="AlphaFoldDB" id="A0A4R2IDL3"/>
<evidence type="ECO:0000256" key="2">
    <source>
        <dbReference type="ARBA" id="ARBA00022475"/>
    </source>
</evidence>
<keyword evidence="6 8" id="KW-0472">Membrane</keyword>
<sequence length="89" mass="10009">MSLRIAAFALLLLATIASAIGVVYARQQSRLTFIELTRLGNERDNLEFEFGRLQLEQATWAENNRIDQIARGRLGMLPPAPAQTLVIKR</sequence>
<dbReference type="PANTHER" id="PTHR37479:SF1">
    <property type="entry name" value="CELL DIVISION PROTEIN FTSL"/>
    <property type="match status" value="1"/>
</dbReference>
<protein>
    <recommendedName>
        <fullName evidence="8 9">Cell division protein FtsL</fullName>
    </recommendedName>
</protein>
<evidence type="ECO:0000256" key="4">
    <source>
        <dbReference type="ARBA" id="ARBA00022692"/>
    </source>
</evidence>
<dbReference type="Pfam" id="PF04999">
    <property type="entry name" value="FtsL"/>
    <property type="match status" value="1"/>
</dbReference>
<evidence type="ECO:0000313" key="11">
    <source>
        <dbReference type="Proteomes" id="UP000294862"/>
    </source>
</evidence>
<evidence type="ECO:0000256" key="6">
    <source>
        <dbReference type="ARBA" id="ARBA00023136"/>
    </source>
</evidence>
<keyword evidence="11" id="KW-1185">Reference proteome</keyword>